<dbReference type="EMBL" id="FN392320">
    <property type="protein sequence ID" value="CAY69162.1"/>
    <property type="molecule type" value="Genomic_DNA"/>
</dbReference>
<dbReference type="SMART" id="SM00311">
    <property type="entry name" value="PWI"/>
    <property type="match status" value="1"/>
</dbReference>
<dbReference type="Gene3D" id="1.20.1390.10">
    <property type="entry name" value="PWI domain"/>
    <property type="match status" value="1"/>
</dbReference>
<dbReference type="HOGENOM" id="CLU_095039_1_0_1"/>
<feature type="compositionally biased region" description="Basic and acidic residues" evidence="6">
    <location>
        <begin position="132"/>
        <end position="177"/>
    </location>
</feature>
<feature type="domain" description="PWI" evidence="7">
    <location>
        <begin position="21"/>
        <end position="118"/>
    </location>
</feature>
<dbReference type="GO" id="GO:0005681">
    <property type="term" value="C:spliceosomal complex"/>
    <property type="evidence" value="ECO:0007669"/>
    <property type="project" value="UniProtKB-KW"/>
</dbReference>
<dbReference type="STRING" id="644223.C4R0Y8"/>
<dbReference type="InterPro" id="IPR002483">
    <property type="entry name" value="PWI_dom"/>
</dbReference>
<dbReference type="Pfam" id="PF01480">
    <property type="entry name" value="PWI"/>
    <property type="match status" value="1"/>
</dbReference>
<dbReference type="AlphaFoldDB" id="C4R0Y8"/>
<evidence type="ECO:0000256" key="1">
    <source>
        <dbReference type="ARBA" id="ARBA00005544"/>
    </source>
</evidence>
<feature type="region of interest" description="Disordered" evidence="6">
    <location>
        <begin position="124"/>
        <end position="177"/>
    </location>
</feature>
<dbReference type="Proteomes" id="UP000000314">
    <property type="component" value="Chromosome 2"/>
</dbReference>
<evidence type="ECO:0000256" key="6">
    <source>
        <dbReference type="SAM" id="MobiDB-lite"/>
    </source>
</evidence>
<dbReference type="GO" id="GO:0003723">
    <property type="term" value="F:RNA binding"/>
    <property type="evidence" value="ECO:0007669"/>
    <property type="project" value="TreeGrafter"/>
</dbReference>
<evidence type="ECO:0000259" key="7">
    <source>
        <dbReference type="PROSITE" id="PS51025"/>
    </source>
</evidence>
<evidence type="ECO:0000313" key="9">
    <source>
        <dbReference type="Proteomes" id="UP000000314"/>
    </source>
</evidence>
<dbReference type="PROSITE" id="PS51025">
    <property type="entry name" value="PWI"/>
    <property type="match status" value="1"/>
</dbReference>
<organism evidence="8 9">
    <name type="scientific">Komagataella phaffii (strain GS115 / ATCC 20864)</name>
    <name type="common">Yeast</name>
    <name type="synonym">Pichia pastoris</name>
    <dbReference type="NCBI Taxonomy" id="644223"/>
    <lineage>
        <taxon>Eukaryota</taxon>
        <taxon>Fungi</taxon>
        <taxon>Dikarya</taxon>
        <taxon>Ascomycota</taxon>
        <taxon>Saccharomycotina</taxon>
        <taxon>Pichiomycetes</taxon>
        <taxon>Pichiales</taxon>
        <taxon>Pichiaceae</taxon>
        <taxon>Komagataella</taxon>
    </lineage>
</organism>
<reference evidence="8 9" key="1">
    <citation type="journal article" date="2009" name="Nat. Biotechnol.">
        <title>Genome sequence of the recombinant protein production host Pichia pastoris.</title>
        <authorList>
            <person name="De Schutter K."/>
            <person name="Lin Y.C."/>
            <person name="Tiels P."/>
            <person name="Van Hecke A."/>
            <person name="Glinka S."/>
            <person name="Weber-Lehmann J."/>
            <person name="Rouze P."/>
            <person name="Van de Peer Y."/>
            <person name="Callewaert N."/>
        </authorList>
    </citation>
    <scope>NUCLEOTIDE SEQUENCE [LARGE SCALE GENOMIC DNA]</scope>
    <source>
        <strain evidence="9">GS115 / ATCC 20864</strain>
    </source>
</reference>
<evidence type="ECO:0000256" key="2">
    <source>
        <dbReference type="ARBA" id="ARBA00014280"/>
    </source>
</evidence>
<comment type="similarity">
    <text evidence="1">Belongs to the SNU71 family.</text>
</comment>
<proteinExistence type="inferred from homology"/>
<keyword evidence="4" id="KW-0508">mRNA splicing</keyword>
<accession>C4R0Y8</accession>
<name>C4R0Y8_KOMPG</name>
<evidence type="ECO:0000256" key="4">
    <source>
        <dbReference type="ARBA" id="ARBA00022728"/>
    </source>
</evidence>
<dbReference type="PANTHER" id="PTHR23148:SF0">
    <property type="entry name" value="SERINE_ARGININE REPETITIVE MATRIX PROTEIN 1"/>
    <property type="match status" value="1"/>
</dbReference>
<dbReference type="InParanoid" id="C4R0Y8"/>
<dbReference type="OrthoDB" id="163257at2759"/>
<dbReference type="InterPro" id="IPR052225">
    <property type="entry name" value="Ser/Arg_repetitive_matrix"/>
</dbReference>
<dbReference type="eggNOG" id="KOG2146">
    <property type="taxonomic scope" value="Eukaryota"/>
</dbReference>
<dbReference type="RefSeq" id="XP_002491442.1">
    <property type="nucleotide sequence ID" value="XM_002491397.1"/>
</dbReference>
<evidence type="ECO:0000313" key="8">
    <source>
        <dbReference type="EMBL" id="CAY69162.1"/>
    </source>
</evidence>
<dbReference type="PANTHER" id="PTHR23148">
    <property type="entry name" value="SERINE/ARGININE REGULATED NUCLEAR MATRIX PROTEIN"/>
    <property type="match status" value="1"/>
</dbReference>
<comment type="function">
    <text evidence="5">Component of the U1 snRNP particle, which recognizes and binds the 5'-splice site of pre-mRNA. Together with other non-snRNP factors, U1 snRNP forms the spliceosomal commitment complex, that targets pre-mRNA to the splicing pathway.</text>
</comment>
<sequence>MSVVPISQEAANKKKQKKIDDVKFPKIFKKSVDLKMVDLEVINSWVKGTIEKLLGTDDDIVINFINEMLVDELDIKEIYLQLKGFLEDQTLPFCTELWELLLEAQESRDGIPEKLKKNHNRIVNANRPRSGRYTDRRVRSDSRYRRHYREDGETRARVGDTKRNERSHRDYSPSRRS</sequence>
<dbReference type="SUPFAM" id="SSF101233">
    <property type="entry name" value="PWI domain"/>
    <property type="match status" value="1"/>
</dbReference>
<dbReference type="SMR" id="C4R0Y8"/>
<evidence type="ECO:0000256" key="3">
    <source>
        <dbReference type="ARBA" id="ARBA00022664"/>
    </source>
</evidence>
<keyword evidence="9" id="KW-1185">Reference proteome</keyword>
<dbReference type="GO" id="GO:0006397">
    <property type="term" value="P:mRNA processing"/>
    <property type="evidence" value="ECO:0007669"/>
    <property type="project" value="UniProtKB-KW"/>
</dbReference>
<gene>
    <name evidence="8" type="ordered locus">PAS_chr2-1_0528</name>
</gene>
<evidence type="ECO:0000256" key="5">
    <source>
        <dbReference type="ARBA" id="ARBA00025004"/>
    </source>
</evidence>
<dbReference type="GO" id="GO:0048024">
    <property type="term" value="P:regulation of mRNA splicing, via spliceosome"/>
    <property type="evidence" value="ECO:0007669"/>
    <property type="project" value="TreeGrafter"/>
</dbReference>
<protein>
    <recommendedName>
        <fullName evidence="2">U1 small nuclear ribonucleoprotein component SNU71</fullName>
    </recommendedName>
</protein>
<dbReference type="InterPro" id="IPR036483">
    <property type="entry name" value="PWI_dom_sf"/>
</dbReference>
<dbReference type="OMA" id="DRDESIY"/>
<keyword evidence="4" id="KW-0747">Spliceosome</keyword>
<keyword evidence="3" id="KW-0507">mRNA processing</keyword>
<dbReference type="KEGG" id="ppa:PAS_chr2-1_0528"/>
<dbReference type="GeneID" id="8197968"/>